<protein>
    <submittedName>
        <fullName evidence="2">Uncharacterized protein</fullName>
    </submittedName>
</protein>
<dbReference type="EMBL" id="CDMZ01002482">
    <property type="protein sequence ID" value="CEM42574.1"/>
    <property type="molecule type" value="Genomic_DNA"/>
</dbReference>
<dbReference type="InterPro" id="IPR038752">
    <property type="entry name" value="IQCH"/>
</dbReference>
<reference evidence="2" key="1">
    <citation type="submission" date="2014-11" db="EMBL/GenBank/DDBJ databases">
        <authorList>
            <person name="Otto D Thomas"/>
            <person name="Naeem Raeece"/>
        </authorList>
    </citation>
    <scope>NUCLEOTIDE SEQUENCE</scope>
</reference>
<dbReference type="AlphaFoldDB" id="A0A0G4HEV1"/>
<dbReference type="PANTHER" id="PTHR14465">
    <property type="entry name" value="IQ DOMAIN-CONTAINING PROTEIN H"/>
    <property type="match status" value="1"/>
</dbReference>
<feature type="compositionally biased region" description="Polar residues" evidence="1">
    <location>
        <begin position="258"/>
        <end position="283"/>
    </location>
</feature>
<evidence type="ECO:0000256" key="1">
    <source>
        <dbReference type="SAM" id="MobiDB-lite"/>
    </source>
</evidence>
<gene>
    <name evidence="2" type="ORF">Cvel_6587</name>
</gene>
<organism evidence="2">
    <name type="scientific">Chromera velia CCMP2878</name>
    <dbReference type="NCBI Taxonomy" id="1169474"/>
    <lineage>
        <taxon>Eukaryota</taxon>
        <taxon>Sar</taxon>
        <taxon>Alveolata</taxon>
        <taxon>Colpodellida</taxon>
        <taxon>Chromeraceae</taxon>
        <taxon>Chromera</taxon>
    </lineage>
</organism>
<feature type="compositionally biased region" description="Low complexity" evidence="1">
    <location>
        <begin position="77"/>
        <end position="88"/>
    </location>
</feature>
<sequence length="439" mass="46201">MVGRILMDLRRDVKNIKDSIGHVTDPKKGTGAVSAQALYLEAVLERADKQLQEQSNALVSAAIRRREEMETGTVATSLGLRPPGSSPSGSPPVLAPPLTDRGPNRGPLHLGAGGGSHSAASLTAFELAVDSDDAIKFGLPKQRGGGVYEADLADGLLGLQERELIPKDADLTPALERGVPVVTTHQVHLGIYQSQFVKGAVADPLPNVGVRFDMHSPLPIPPGAPERARSTQILRAAAAAKGASEGGALAALTDGSADPSSSKPTGSFGQPHQQAGVTASSVLPTGDRTGDVFFTALPEDGELGPEGSGFGGLAAHPSSHRTNTPQQHHRSVEEMLVEPGTLDEHTGAHLILFQKGKFQQRTNEFRAFKKKQAASWSLACQVLRTVEYHLGPFALPYVCFDGDALVEAQRNAHGAEVPLEVLLSCCDQEGLVRRSPGSL</sequence>
<feature type="region of interest" description="Disordered" evidence="1">
    <location>
        <begin position="250"/>
        <end position="284"/>
    </location>
</feature>
<dbReference type="VEuPathDB" id="CryptoDB:Cvel_6587"/>
<name>A0A0G4HEV1_9ALVE</name>
<feature type="region of interest" description="Disordered" evidence="1">
    <location>
        <begin position="70"/>
        <end position="115"/>
    </location>
</feature>
<accession>A0A0G4HEV1</accession>
<evidence type="ECO:0000313" key="2">
    <source>
        <dbReference type="EMBL" id="CEM42574.1"/>
    </source>
</evidence>
<proteinExistence type="predicted"/>
<dbReference type="PANTHER" id="PTHR14465:SF0">
    <property type="entry name" value="IQ DOMAIN-CONTAINING PROTEIN H"/>
    <property type="match status" value="1"/>
</dbReference>